<dbReference type="AlphaFoldDB" id="A0A1I8AUW7"/>
<accession>A0A1I8AUW7</accession>
<sequence length="152" mass="17837">MITCFQMEEELVSFLHSRQSWFSEPNSDFFRKRLYERVPKEMVAFTKTVNFQDMKRIPECYTEREDCPTDLRLFFKDCSRLSILNEPTSSDLRQRKCVIKGVKPKKAYEISRFVEFLQPLCAKHGVTRIVDIGCGVGVQLQRIRLQACRSGV</sequence>
<evidence type="ECO:0000313" key="2">
    <source>
        <dbReference type="WBParaSite" id="L893_g9147.t1"/>
    </source>
</evidence>
<keyword evidence="1" id="KW-1185">Reference proteome</keyword>
<reference evidence="2" key="1">
    <citation type="submission" date="2016-11" db="UniProtKB">
        <authorList>
            <consortium name="WormBaseParasite"/>
        </authorList>
    </citation>
    <scope>IDENTIFICATION</scope>
</reference>
<dbReference type="PANTHER" id="PTHR12496">
    <property type="entry name" value="CGI-41 METHYLTRANSFERASE"/>
    <property type="match status" value="1"/>
</dbReference>
<dbReference type="WBParaSite" id="L893_g9147.t1">
    <property type="protein sequence ID" value="L893_g9147.t1"/>
    <property type="gene ID" value="L893_g9147"/>
</dbReference>
<proteinExistence type="predicted"/>
<name>A0A1I8AUW7_9BILA</name>
<evidence type="ECO:0000313" key="1">
    <source>
        <dbReference type="Proteomes" id="UP000095287"/>
    </source>
</evidence>
<organism evidence="1 2">
    <name type="scientific">Steinernema glaseri</name>
    <dbReference type="NCBI Taxonomy" id="37863"/>
    <lineage>
        <taxon>Eukaryota</taxon>
        <taxon>Metazoa</taxon>
        <taxon>Ecdysozoa</taxon>
        <taxon>Nematoda</taxon>
        <taxon>Chromadorea</taxon>
        <taxon>Rhabditida</taxon>
        <taxon>Tylenchina</taxon>
        <taxon>Panagrolaimomorpha</taxon>
        <taxon>Strongyloidoidea</taxon>
        <taxon>Steinernematidae</taxon>
        <taxon>Steinernema</taxon>
    </lineage>
</organism>
<protein>
    <submittedName>
        <fullName evidence="2">Methyltranfer_dom domain-containing protein</fullName>
    </submittedName>
</protein>
<dbReference type="Proteomes" id="UP000095287">
    <property type="component" value="Unplaced"/>
</dbReference>
<dbReference type="InterPro" id="IPR052220">
    <property type="entry name" value="METTL25"/>
</dbReference>
<dbReference type="PANTHER" id="PTHR12496:SF0">
    <property type="entry name" value="METHYLTRANSFERASE DOMAIN-CONTAINING PROTEIN"/>
    <property type="match status" value="1"/>
</dbReference>